<comment type="caution">
    <text evidence="1">The sequence shown here is derived from an EMBL/GenBank/DDBJ whole genome shotgun (WGS) entry which is preliminary data.</text>
</comment>
<gene>
    <name evidence="1" type="ORF">RM544_04130</name>
</gene>
<name>A0AAW8QXP7_9ALTE</name>
<dbReference type="Proteomes" id="UP001249020">
    <property type="component" value="Unassembled WGS sequence"/>
</dbReference>
<evidence type="ECO:0000313" key="2">
    <source>
        <dbReference type="Proteomes" id="UP001249020"/>
    </source>
</evidence>
<reference evidence="1 2" key="1">
    <citation type="submission" date="2023-09" db="EMBL/GenBank/DDBJ databases">
        <authorList>
            <person name="Rey-Velasco X."/>
        </authorList>
    </citation>
    <scope>NUCLEOTIDE SEQUENCE [LARGE SCALE GENOMIC DNA]</scope>
    <source>
        <strain evidence="1 2">W409</strain>
    </source>
</reference>
<proteinExistence type="predicted"/>
<dbReference type="AlphaFoldDB" id="A0AAW8QXP7"/>
<organism evidence="1 2">
    <name type="scientific">Brumicola blandensis</name>
    <dbReference type="NCBI Taxonomy" id="3075611"/>
    <lineage>
        <taxon>Bacteria</taxon>
        <taxon>Pseudomonadati</taxon>
        <taxon>Pseudomonadota</taxon>
        <taxon>Gammaproteobacteria</taxon>
        <taxon>Alteromonadales</taxon>
        <taxon>Alteromonadaceae</taxon>
        <taxon>Brumicola</taxon>
    </lineage>
</organism>
<dbReference type="RefSeq" id="WP_311360495.1">
    <property type="nucleotide sequence ID" value="NZ_JAVRIE010000001.1"/>
</dbReference>
<protein>
    <recommendedName>
        <fullName evidence="3">SseB protein N-terminal domain-containing protein</fullName>
    </recommendedName>
</protein>
<dbReference type="EMBL" id="JAVRIE010000001">
    <property type="protein sequence ID" value="MDT0581717.1"/>
    <property type="molecule type" value="Genomic_DNA"/>
</dbReference>
<accession>A0AAW8QXP7</accession>
<evidence type="ECO:0000313" key="1">
    <source>
        <dbReference type="EMBL" id="MDT0581717.1"/>
    </source>
</evidence>
<evidence type="ECO:0008006" key="3">
    <source>
        <dbReference type="Google" id="ProtNLM"/>
    </source>
</evidence>
<sequence>MDEDQAKIIHALFSQPENIYSLLWWGDPEDNKINARSFIINGHDSIPIFAHESEAKSQIAGSGFEKDLVSVKPALLAAILQGMDYAILNPGGSRPIQFKTCAVAQYAENN</sequence>
<keyword evidence="2" id="KW-1185">Reference proteome</keyword>